<keyword evidence="6 15" id="KW-0812">Transmembrane</keyword>
<evidence type="ECO:0000256" key="15">
    <source>
        <dbReference type="SAM" id="Phobius"/>
    </source>
</evidence>
<dbReference type="Pfam" id="PF06682">
    <property type="entry name" value="SARAF"/>
    <property type="match status" value="1"/>
</dbReference>
<accession>U4LXT9</accession>
<keyword evidence="8" id="KW-0256">Endoplasmic reticulum</keyword>
<dbReference type="eggNOG" id="ENOG502QT6Y">
    <property type="taxonomic scope" value="Eukaryota"/>
</dbReference>
<name>U4LXT9_PYROM</name>
<dbReference type="AlphaFoldDB" id="U4LXT9"/>
<reference evidence="17 18" key="1">
    <citation type="journal article" date="2013" name="PLoS Genet.">
        <title>The genome and development-dependent transcriptomes of Pyronema confluens: a window into fungal evolution.</title>
        <authorList>
            <person name="Traeger S."/>
            <person name="Altegoer F."/>
            <person name="Freitag M."/>
            <person name="Gabaldon T."/>
            <person name="Kempken F."/>
            <person name="Kumar A."/>
            <person name="Marcet-Houben M."/>
            <person name="Poggeler S."/>
            <person name="Stajich J.E."/>
            <person name="Nowrousian M."/>
        </authorList>
    </citation>
    <scope>NUCLEOTIDE SEQUENCE [LARGE SCALE GENOMIC DNA]</scope>
    <source>
        <strain evidence="18">CBS 100304</strain>
        <tissue evidence="17">Vegetative mycelium</tissue>
    </source>
</reference>
<dbReference type="EMBL" id="HF936572">
    <property type="protein sequence ID" value="CCX34618.1"/>
    <property type="molecule type" value="Genomic_DNA"/>
</dbReference>
<evidence type="ECO:0000256" key="8">
    <source>
        <dbReference type="ARBA" id="ARBA00022824"/>
    </source>
</evidence>
<dbReference type="OMA" id="WSCEATL"/>
<keyword evidence="4" id="KW-0813">Transport</keyword>
<evidence type="ECO:0000256" key="7">
    <source>
        <dbReference type="ARBA" id="ARBA00022729"/>
    </source>
</evidence>
<evidence type="ECO:0000256" key="10">
    <source>
        <dbReference type="ARBA" id="ARBA00022989"/>
    </source>
</evidence>
<evidence type="ECO:0000256" key="9">
    <source>
        <dbReference type="ARBA" id="ARBA00022837"/>
    </source>
</evidence>
<evidence type="ECO:0000313" key="18">
    <source>
        <dbReference type="Proteomes" id="UP000018144"/>
    </source>
</evidence>
<evidence type="ECO:0000256" key="14">
    <source>
        <dbReference type="SAM" id="MobiDB-lite"/>
    </source>
</evidence>
<evidence type="ECO:0000256" key="1">
    <source>
        <dbReference type="ARBA" id="ARBA00004115"/>
    </source>
</evidence>
<feature type="region of interest" description="Disordered" evidence="14">
    <location>
        <begin position="248"/>
        <end position="301"/>
    </location>
</feature>
<evidence type="ECO:0000256" key="2">
    <source>
        <dbReference type="ARBA" id="ARBA00006833"/>
    </source>
</evidence>
<evidence type="ECO:0000256" key="11">
    <source>
        <dbReference type="ARBA" id="ARBA00023065"/>
    </source>
</evidence>
<keyword evidence="10 15" id="KW-1133">Transmembrane helix</keyword>
<protein>
    <recommendedName>
        <fullName evidence="3">Store-operated calcium entry-associated regulatory factor</fullName>
    </recommendedName>
    <alternativeName>
        <fullName evidence="13">Transmembrane protein 66</fullName>
    </alternativeName>
</protein>
<comment type="subcellular location">
    <subcellularLocation>
        <location evidence="1">Endoplasmic reticulum membrane</location>
        <topology evidence="1">Single-pass type I membrane protein</topology>
    </subcellularLocation>
</comment>
<gene>
    <name evidence="17" type="ORF">PCON_04011</name>
</gene>
<feature type="region of interest" description="Disordered" evidence="14">
    <location>
        <begin position="185"/>
        <end position="235"/>
    </location>
</feature>
<evidence type="ECO:0000256" key="3">
    <source>
        <dbReference type="ARBA" id="ARBA00016584"/>
    </source>
</evidence>
<evidence type="ECO:0000256" key="16">
    <source>
        <dbReference type="SAM" id="SignalP"/>
    </source>
</evidence>
<keyword evidence="5" id="KW-0109">Calcium transport</keyword>
<keyword evidence="18" id="KW-1185">Reference proteome</keyword>
<dbReference type="GO" id="GO:2001256">
    <property type="term" value="P:regulation of store-operated calcium entry"/>
    <property type="evidence" value="ECO:0007669"/>
    <property type="project" value="InterPro"/>
</dbReference>
<keyword evidence="9" id="KW-0106">Calcium</keyword>
<comment type="similarity">
    <text evidence="2">Belongs to the SARAF family.</text>
</comment>
<evidence type="ECO:0000256" key="12">
    <source>
        <dbReference type="ARBA" id="ARBA00023136"/>
    </source>
</evidence>
<dbReference type="GO" id="GO:0005789">
    <property type="term" value="C:endoplasmic reticulum membrane"/>
    <property type="evidence" value="ECO:0007669"/>
    <property type="project" value="UniProtKB-SubCell"/>
</dbReference>
<evidence type="ECO:0000256" key="4">
    <source>
        <dbReference type="ARBA" id="ARBA00022448"/>
    </source>
</evidence>
<dbReference type="OrthoDB" id="20303at2759"/>
<keyword evidence="7 16" id="KW-0732">Signal</keyword>
<sequence>MKPHPLLLGLLALLSATTPTTAYGSDKKILLSKIKTLTLRSDALTTGRRLSPVKQLECIGGAGQGLYEVDVMRCTNMGSDYGDEDVSWECKADLPRWFKLGSTDVVCEGYRDSEDQYVLKGSCGVQYRLALTDEGYEKYGGSFKRKLKGMGTDKPGTFFTIAFNLIFATICIWIIYSAFTAARNPRAPSAPPPTGRPWFGGGGNDDDPPPPYDPRPPKSWMGQQQGARGGAWTPGFWSGAATGAAAGYMAGSRGSSRSNTTQERRRESYGNASGGGWSSGGESSSMGARHESTGFGQSRRR</sequence>
<dbReference type="GO" id="GO:0006816">
    <property type="term" value="P:calcium ion transport"/>
    <property type="evidence" value="ECO:0007669"/>
    <property type="project" value="UniProtKB-KW"/>
</dbReference>
<proteinExistence type="inferred from homology"/>
<feature type="chain" id="PRO_5004651903" description="Store-operated calcium entry-associated regulatory factor" evidence="16">
    <location>
        <begin position="23"/>
        <end position="301"/>
    </location>
</feature>
<keyword evidence="12 15" id="KW-0472">Membrane</keyword>
<dbReference type="PANTHER" id="PTHR15929">
    <property type="entry name" value="STORE-OPERATED CALCIUM ENTRY-ASSOCIATED REGULATORY FACTOR"/>
    <property type="match status" value="1"/>
</dbReference>
<evidence type="ECO:0000256" key="6">
    <source>
        <dbReference type="ARBA" id="ARBA00022692"/>
    </source>
</evidence>
<dbReference type="STRING" id="1076935.U4LXT9"/>
<evidence type="ECO:0000256" key="5">
    <source>
        <dbReference type="ARBA" id="ARBA00022568"/>
    </source>
</evidence>
<feature type="signal peptide" evidence="16">
    <location>
        <begin position="1"/>
        <end position="22"/>
    </location>
</feature>
<dbReference type="Proteomes" id="UP000018144">
    <property type="component" value="Unassembled WGS sequence"/>
</dbReference>
<keyword evidence="11" id="KW-0406">Ion transport</keyword>
<dbReference type="InterPro" id="IPR009567">
    <property type="entry name" value="SARAF"/>
</dbReference>
<evidence type="ECO:0000256" key="13">
    <source>
        <dbReference type="ARBA" id="ARBA00031116"/>
    </source>
</evidence>
<feature type="transmembrane region" description="Helical" evidence="15">
    <location>
        <begin position="158"/>
        <end position="179"/>
    </location>
</feature>
<organism evidence="17 18">
    <name type="scientific">Pyronema omphalodes (strain CBS 100304)</name>
    <name type="common">Pyronema confluens</name>
    <dbReference type="NCBI Taxonomy" id="1076935"/>
    <lineage>
        <taxon>Eukaryota</taxon>
        <taxon>Fungi</taxon>
        <taxon>Dikarya</taxon>
        <taxon>Ascomycota</taxon>
        <taxon>Pezizomycotina</taxon>
        <taxon>Pezizomycetes</taxon>
        <taxon>Pezizales</taxon>
        <taxon>Pyronemataceae</taxon>
        <taxon>Pyronema</taxon>
    </lineage>
</organism>
<evidence type="ECO:0000313" key="17">
    <source>
        <dbReference type="EMBL" id="CCX34618.1"/>
    </source>
</evidence>
<dbReference type="PANTHER" id="PTHR15929:SF0">
    <property type="entry name" value="STORE-OPERATED CALCIUM ENTRY-ASSOCIATED REGULATORY FACTOR"/>
    <property type="match status" value="1"/>
</dbReference>